<evidence type="ECO:0000256" key="5">
    <source>
        <dbReference type="PIRNR" id="PIRNR038800"/>
    </source>
</evidence>
<dbReference type="GO" id="GO:0097053">
    <property type="term" value="P:L-kynurenine catabolic process"/>
    <property type="evidence" value="ECO:0007669"/>
    <property type="project" value="UniProtKB-UniRule"/>
</dbReference>
<keyword evidence="8" id="KW-1185">Reference proteome</keyword>
<dbReference type="GO" id="GO:0019805">
    <property type="term" value="P:quinolinate biosynthetic process"/>
    <property type="evidence" value="ECO:0007669"/>
    <property type="project" value="UniProtKB-UniRule"/>
</dbReference>
<comment type="pathway">
    <text evidence="4 5">Amino-acid degradation; L-kynurenine degradation; L-alanine and anthranilate from L-kynurenine: step 1/1.</text>
</comment>
<keyword evidence="1 4" id="KW-0662">Pyridine nucleotide biosynthesis</keyword>
<keyword evidence="2 4" id="KW-0378">Hydrolase</keyword>
<comment type="caution">
    <text evidence="4">Lacks conserved residue(s) required for the propagation of feature annotation.</text>
</comment>
<evidence type="ECO:0000256" key="3">
    <source>
        <dbReference type="ARBA" id="ARBA00022898"/>
    </source>
</evidence>
<dbReference type="PANTHER" id="PTHR14084">
    <property type="entry name" value="KYNURENINASE"/>
    <property type="match status" value="1"/>
</dbReference>
<dbReference type="HAMAP" id="MF_01970">
    <property type="entry name" value="Kynureninase"/>
    <property type="match status" value="1"/>
</dbReference>
<evidence type="ECO:0000313" key="7">
    <source>
        <dbReference type="EnsemblMetazoa" id="SMAR010625-PA"/>
    </source>
</evidence>
<evidence type="ECO:0000256" key="2">
    <source>
        <dbReference type="ARBA" id="ARBA00022801"/>
    </source>
</evidence>
<comment type="pathway">
    <text evidence="4 5">Cofactor biosynthesis; NAD(+) biosynthesis; quinolinate from L-kynurenine: step 2/3.</text>
</comment>
<proteinExistence type="inferred from homology"/>
<feature type="binding site" evidence="4">
    <location>
        <position position="222"/>
    </location>
    <ligand>
        <name>pyridoxal 5'-phosphate</name>
        <dbReference type="ChEBI" id="CHEBI:597326"/>
    </ligand>
</feature>
<feature type="domain" description="Aminotransferase class V" evidence="6">
    <location>
        <begin position="122"/>
        <end position="297"/>
    </location>
</feature>
<dbReference type="EC" id="3.7.1.3" evidence="4 5"/>
<dbReference type="HOGENOM" id="CLU_003433_4_0_1"/>
<comment type="subunit">
    <text evidence="4 5">Homodimer.</text>
</comment>
<dbReference type="PIRSF" id="PIRSF038800">
    <property type="entry name" value="KYNU"/>
    <property type="match status" value="1"/>
</dbReference>
<dbReference type="AlphaFoldDB" id="T1JA67"/>
<dbReference type="Pfam" id="PF00266">
    <property type="entry name" value="Aminotran_5"/>
    <property type="match status" value="1"/>
</dbReference>
<dbReference type="InterPro" id="IPR015424">
    <property type="entry name" value="PyrdxlP-dep_Trfase"/>
</dbReference>
<dbReference type="GO" id="GO:0005737">
    <property type="term" value="C:cytoplasm"/>
    <property type="evidence" value="ECO:0007669"/>
    <property type="project" value="UniProtKB-SubCell"/>
</dbReference>
<feature type="binding site" evidence="4">
    <location>
        <position position="276"/>
    </location>
    <ligand>
        <name>pyridoxal 5'-phosphate</name>
        <dbReference type="ChEBI" id="CHEBI:597326"/>
    </ligand>
</feature>
<keyword evidence="4 5" id="KW-0963">Cytoplasm</keyword>
<dbReference type="Pfam" id="PF22580">
    <property type="entry name" value="KYNU_C"/>
    <property type="match status" value="1"/>
</dbReference>
<sequence length="433" mass="49158">MDSQQTEWPATKLLEKAQGSAVDILSEAFANLMDEDDPLARFRQKFSIPQKKIYHVVIDEKLVNLEDECVYLCGNSLGPKPKSADHHMAMSLDAWAKWGVLSHFHGTLPAAKCDLPGIPATARIIGAKPNEVALMNGLTVNLHLLLVSFYRPSESRYKILMEAKAFPSDRYAIKSQVRHHGYDPKETVIQLAPRKGEHCLRTEDILKTIEAEGDSIAVVLFSGVQFYTGQKFEMQRITDAGHSKGCIVGFDLAHAVGNVKLNVHEWGVDFACWCSYKYMNSGAGGLAGAFIHEKHNQTLKSEFHGWWSNILETRFDMNEGELTVIFEETSMDDMLAKQFLLTGYLEYLLDHHFKEIETPILTILTPRDPQQRGCQLSLQFLEPIEKVHEELEKRGVLCDIRKPDVLRIAPAPLFNTFLDVYHFVHLFFHDLYN</sequence>
<feature type="modified residue" description="N6-(pyridoxal phosphate)lysine" evidence="4">
    <location>
        <position position="277"/>
    </location>
</feature>
<dbReference type="UniPathway" id="UPA00334">
    <property type="reaction ID" value="UER00455"/>
</dbReference>
<evidence type="ECO:0000259" key="6">
    <source>
        <dbReference type="Pfam" id="PF00266"/>
    </source>
</evidence>
<protein>
    <recommendedName>
        <fullName evidence="4 5">Kynureninase</fullName>
        <ecNumber evidence="4 5">3.7.1.3</ecNumber>
    </recommendedName>
    <alternativeName>
        <fullName evidence="4">L-kynurenine hydrolase</fullName>
    </alternativeName>
</protein>
<evidence type="ECO:0000313" key="8">
    <source>
        <dbReference type="Proteomes" id="UP000014500"/>
    </source>
</evidence>
<dbReference type="SUPFAM" id="SSF53383">
    <property type="entry name" value="PLP-dependent transferases"/>
    <property type="match status" value="1"/>
</dbReference>
<dbReference type="InterPro" id="IPR000192">
    <property type="entry name" value="Aminotrans_V_dom"/>
</dbReference>
<reference evidence="7" key="2">
    <citation type="submission" date="2015-02" db="UniProtKB">
        <authorList>
            <consortium name="EnsemblMetazoa"/>
        </authorList>
    </citation>
    <scope>IDENTIFICATION</scope>
</reference>
<dbReference type="GO" id="GO:0034354">
    <property type="term" value="P:'de novo' NAD+ biosynthetic process from L-tryptophan"/>
    <property type="evidence" value="ECO:0007669"/>
    <property type="project" value="UniProtKB-UniRule"/>
</dbReference>
<dbReference type="PhylomeDB" id="T1JA67"/>
<accession>T1JA67</accession>
<comment type="catalytic activity">
    <reaction evidence="5">
        <text>3-hydroxy-L-kynurenine + H2O = 3-hydroxyanthranilate + L-alanine + H(+)</text>
        <dbReference type="Rhea" id="RHEA:25143"/>
        <dbReference type="ChEBI" id="CHEBI:15377"/>
        <dbReference type="ChEBI" id="CHEBI:15378"/>
        <dbReference type="ChEBI" id="CHEBI:36559"/>
        <dbReference type="ChEBI" id="CHEBI:57972"/>
        <dbReference type="ChEBI" id="CHEBI:58125"/>
        <dbReference type="EC" id="3.7.1.3"/>
    </reaction>
</comment>
<dbReference type="FunFam" id="3.40.640.10:FF:000031">
    <property type="entry name" value="Kynureninase"/>
    <property type="match status" value="1"/>
</dbReference>
<feature type="binding site" evidence="4">
    <location>
        <position position="254"/>
    </location>
    <ligand>
        <name>pyridoxal 5'-phosphate</name>
        <dbReference type="ChEBI" id="CHEBI:597326"/>
    </ligand>
</feature>
<dbReference type="Gene3D" id="3.90.1150.10">
    <property type="entry name" value="Aspartate Aminotransferase, domain 1"/>
    <property type="match status" value="1"/>
</dbReference>
<organism evidence="7 8">
    <name type="scientific">Strigamia maritima</name>
    <name type="common">European centipede</name>
    <name type="synonym">Geophilus maritimus</name>
    <dbReference type="NCBI Taxonomy" id="126957"/>
    <lineage>
        <taxon>Eukaryota</taxon>
        <taxon>Metazoa</taxon>
        <taxon>Ecdysozoa</taxon>
        <taxon>Arthropoda</taxon>
        <taxon>Myriapoda</taxon>
        <taxon>Chilopoda</taxon>
        <taxon>Pleurostigmophora</taxon>
        <taxon>Geophilomorpha</taxon>
        <taxon>Linotaeniidae</taxon>
        <taxon>Strigamia</taxon>
    </lineage>
</organism>
<comment type="similarity">
    <text evidence="4 5">Belongs to the kynureninase family.</text>
</comment>
<evidence type="ECO:0000256" key="4">
    <source>
        <dbReference type="HAMAP-Rule" id="MF_03017"/>
    </source>
</evidence>
<comment type="catalytic activity">
    <reaction evidence="4 5">
        <text>L-kynurenine + H2O = anthranilate + L-alanine + H(+)</text>
        <dbReference type="Rhea" id="RHEA:16813"/>
        <dbReference type="ChEBI" id="CHEBI:15377"/>
        <dbReference type="ChEBI" id="CHEBI:15378"/>
        <dbReference type="ChEBI" id="CHEBI:16567"/>
        <dbReference type="ChEBI" id="CHEBI:57959"/>
        <dbReference type="ChEBI" id="CHEBI:57972"/>
        <dbReference type="EC" id="3.7.1.3"/>
    </reaction>
</comment>
<feature type="binding site" evidence="4">
    <location>
        <position position="138"/>
    </location>
    <ligand>
        <name>pyridoxal 5'-phosphate</name>
        <dbReference type="ChEBI" id="CHEBI:597326"/>
    </ligand>
</feature>
<evidence type="ECO:0000256" key="1">
    <source>
        <dbReference type="ARBA" id="ARBA00022642"/>
    </source>
</evidence>
<reference evidence="8" key="1">
    <citation type="submission" date="2011-05" db="EMBL/GenBank/DDBJ databases">
        <authorList>
            <person name="Richards S.R."/>
            <person name="Qu J."/>
            <person name="Jiang H."/>
            <person name="Jhangiani S.N."/>
            <person name="Agravi P."/>
            <person name="Goodspeed R."/>
            <person name="Gross S."/>
            <person name="Mandapat C."/>
            <person name="Jackson L."/>
            <person name="Mathew T."/>
            <person name="Pu L."/>
            <person name="Thornton R."/>
            <person name="Saada N."/>
            <person name="Wilczek-Boney K.B."/>
            <person name="Lee S."/>
            <person name="Kovar C."/>
            <person name="Wu Y."/>
            <person name="Scherer S.E."/>
            <person name="Worley K.C."/>
            <person name="Muzny D.M."/>
            <person name="Gibbs R."/>
        </authorList>
    </citation>
    <scope>NUCLEOTIDE SEQUENCE</scope>
    <source>
        <strain evidence="8">Brora</strain>
    </source>
</reference>
<keyword evidence="3 4" id="KW-0663">Pyridoxal phosphate</keyword>
<dbReference type="InterPro" id="IPR015422">
    <property type="entry name" value="PyrdxlP-dep_Trfase_small"/>
</dbReference>
<dbReference type="Proteomes" id="UP000014500">
    <property type="component" value="Unassembled WGS sequence"/>
</dbReference>
<dbReference type="EnsemblMetazoa" id="SMAR010625-RA">
    <property type="protein sequence ID" value="SMAR010625-PA"/>
    <property type="gene ID" value="SMAR010625"/>
</dbReference>
<dbReference type="NCBIfam" id="TIGR01814">
    <property type="entry name" value="kynureninase"/>
    <property type="match status" value="1"/>
</dbReference>
<feature type="binding site" evidence="4">
    <location>
        <position position="139"/>
    </location>
    <ligand>
        <name>pyridoxal 5'-phosphate</name>
        <dbReference type="ChEBI" id="CHEBI:597326"/>
    </ligand>
</feature>
<feature type="binding site" evidence="4">
    <location>
        <position position="251"/>
    </location>
    <ligand>
        <name>pyridoxal 5'-phosphate</name>
        <dbReference type="ChEBI" id="CHEBI:597326"/>
    </ligand>
</feature>
<dbReference type="STRING" id="126957.T1JA67"/>
<dbReference type="InterPro" id="IPR015421">
    <property type="entry name" value="PyrdxlP-dep_Trfase_major"/>
</dbReference>
<dbReference type="UniPathway" id="UPA00253">
    <property type="reaction ID" value="UER00329"/>
</dbReference>
<dbReference type="eggNOG" id="KOG3846">
    <property type="taxonomic scope" value="Eukaryota"/>
</dbReference>
<dbReference type="EMBL" id="JH431984">
    <property type="status" value="NOT_ANNOTATED_CDS"/>
    <property type="molecule type" value="Genomic_DNA"/>
</dbReference>
<feature type="binding site" evidence="4">
    <location>
        <begin position="166"/>
        <end position="169"/>
    </location>
    <ligand>
        <name>pyridoxal 5'-phosphate</name>
        <dbReference type="ChEBI" id="CHEBI:597326"/>
    </ligand>
</feature>
<comment type="cofactor">
    <cofactor evidence="4 5">
        <name>pyridoxal 5'-phosphate</name>
        <dbReference type="ChEBI" id="CHEBI:597326"/>
    </cofactor>
</comment>
<comment type="function">
    <text evidence="4 5">Catalyzes the cleavage of L-kynurenine (L-Kyn) and L-3-hydroxykynurenine (L-3OHKyn) into anthranilic acid (AA) and 3-hydroxyanthranilic acid (3-OHAA), respectively.</text>
</comment>
<dbReference type="GO" id="GO:0043420">
    <property type="term" value="P:anthranilate metabolic process"/>
    <property type="evidence" value="ECO:0007669"/>
    <property type="project" value="UniProtKB-UniRule"/>
</dbReference>
<feature type="binding site" evidence="4">
    <location>
        <position position="306"/>
    </location>
    <ligand>
        <name>pyridoxal 5'-phosphate</name>
        <dbReference type="ChEBI" id="CHEBI:597326"/>
    </ligand>
</feature>
<dbReference type="OMA" id="LPGWNSH"/>
<dbReference type="GO" id="GO:0030170">
    <property type="term" value="F:pyridoxal phosphate binding"/>
    <property type="evidence" value="ECO:0007669"/>
    <property type="project" value="UniProtKB-UniRule"/>
</dbReference>
<comment type="subcellular location">
    <subcellularLocation>
        <location evidence="4 5">Cytoplasm</location>
    </subcellularLocation>
</comment>
<dbReference type="InterPro" id="IPR010111">
    <property type="entry name" value="Kynureninase"/>
</dbReference>
<dbReference type="GO" id="GO:0030429">
    <property type="term" value="F:kynureninase activity"/>
    <property type="evidence" value="ECO:0007669"/>
    <property type="project" value="UniProtKB-UniRule"/>
</dbReference>
<dbReference type="PANTHER" id="PTHR14084:SF0">
    <property type="entry name" value="KYNURENINASE"/>
    <property type="match status" value="1"/>
</dbReference>
<name>T1JA67_STRMM</name>
<dbReference type="GO" id="GO:0019441">
    <property type="term" value="P:L-tryptophan catabolic process to kynurenine"/>
    <property type="evidence" value="ECO:0007669"/>
    <property type="project" value="TreeGrafter"/>
</dbReference>
<dbReference type="Gene3D" id="3.40.640.10">
    <property type="entry name" value="Type I PLP-dependent aspartate aminotransferase-like (Major domain)"/>
    <property type="match status" value="1"/>
</dbReference>